<proteinExistence type="predicted"/>
<sequence>MDAGATSVGGGIGASRDARHADRSDWFPADAGSSYFALLQSISIPPSSPITMSATIRFMIMSTTVAPASLLPAERATVAESGSPRRLHPLTILLPVQPRAIPWTSTFPPGSSC</sequence>
<reference evidence="2 3" key="1">
    <citation type="journal article" date="2012" name="ISME J.">
        <title>Nitrification expanded: discovery, physiology and genomics of a nitrite-oxidizing bacterium from the phylum Chloroflexi.</title>
        <authorList>
            <person name="Sorokin D.Y."/>
            <person name="Lucker S."/>
            <person name="Vejmelkova D."/>
            <person name="Kostrikina N.A."/>
            <person name="Kleerebezem R."/>
            <person name="Rijpstra W.I."/>
            <person name="Damste J.S."/>
            <person name="Le Paslier D."/>
            <person name="Muyzer G."/>
            <person name="Wagner M."/>
            <person name="van Loosdrecht M.C."/>
            <person name="Daims H."/>
        </authorList>
    </citation>
    <scope>NUCLEOTIDE SEQUENCE [LARGE SCALE GENOMIC DNA]</scope>
    <source>
        <strain evidence="3">none</strain>
    </source>
</reference>
<dbReference type="EMBL" id="CAGS01000272">
    <property type="protein sequence ID" value="CCF84477.1"/>
    <property type="molecule type" value="Genomic_DNA"/>
</dbReference>
<keyword evidence="3" id="KW-1185">Reference proteome</keyword>
<feature type="region of interest" description="Disordered" evidence="1">
    <location>
        <begin position="1"/>
        <end position="20"/>
    </location>
</feature>
<dbReference type="Proteomes" id="UP000004221">
    <property type="component" value="Unassembled WGS sequence"/>
</dbReference>
<comment type="caution">
    <text evidence="2">The sequence shown here is derived from an EMBL/GenBank/DDBJ whole genome shotgun (WGS) entry which is preliminary data.</text>
</comment>
<protein>
    <submittedName>
        <fullName evidence="2">Uncharacterized protein</fullName>
    </submittedName>
</protein>
<evidence type="ECO:0000256" key="1">
    <source>
        <dbReference type="SAM" id="MobiDB-lite"/>
    </source>
</evidence>
<evidence type="ECO:0000313" key="3">
    <source>
        <dbReference type="Proteomes" id="UP000004221"/>
    </source>
</evidence>
<gene>
    <name evidence="2" type="ORF">NITHO_3430022</name>
</gene>
<dbReference type="AlphaFoldDB" id="I4EIG5"/>
<evidence type="ECO:0000313" key="2">
    <source>
        <dbReference type="EMBL" id="CCF84477.1"/>
    </source>
</evidence>
<organism evidence="2 3">
    <name type="scientific">Nitrolancea hollandica Lb</name>
    <dbReference type="NCBI Taxonomy" id="1129897"/>
    <lineage>
        <taxon>Bacteria</taxon>
        <taxon>Pseudomonadati</taxon>
        <taxon>Thermomicrobiota</taxon>
        <taxon>Thermomicrobia</taxon>
        <taxon>Sphaerobacterales</taxon>
        <taxon>Sphaerobacterineae</taxon>
        <taxon>Sphaerobacteraceae</taxon>
        <taxon>Nitrolancea</taxon>
    </lineage>
</organism>
<accession>I4EIG5</accession>
<name>I4EIG5_9BACT</name>